<dbReference type="Pfam" id="PF04851">
    <property type="entry name" value="ResIII"/>
    <property type="match status" value="1"/>
</dbReference>
<dbReference type="CDD" id="cd18799">
    <property type="entry name" value="SF2_C_EcoAI-like"/>
    <property type="match status" value="1"/>
</dbReference>
<gene>
    <name evidence="3" type="ORF">DWV29_09055</name>
</gene>
<dbReference type="InterPro" id="IPR025285">
    <property type="entry name" value="DUF4145"/>
</dbReference>
<dbReference type="GO" id="GO:0005829">
    <property type="term" value="C:cytosol"/>
    <property type="evidence" value="ECO:0007669"/>
    <property type="project" value="TreeGrafter"/>
</dbReference>
<name>A0A413FGE9_9FIRM</name>
<dbReference type="PROSITE" id="PS51192">
    <property type="entry name" value="HELICASE_ATP_BIND_1"/>
    <property type="match status" value="1"/>
</dbReference>
<evidence type="ECO:0000313" key="4">
    <source>
        <dbReference type="Proteomes" id="UP000283880"/>
    </source>
</evidence>
<dbReference type="InterPro" id="IPR001650">
    <property type="entry name" value="Helicase_C-like"/>
</dbReference>
<dbReference type="InterPro" id="IPR014001">
    <property type="entry name" value="Helicase_ATP-bd"/>
</dbReference>
<proteinExistence type="predicted"/>
<dbReference type="Gene3D" id="3.90.1570.30">
    <property type="match status" value="1"/>
</dbReference>
<organism evidence="3 4">
    <name type="scientific">Enterocloster asparagiformis</name>
    <dbReference type="NCBI Taxonomy" id="333367"/>
    <lineage>
        <taxon>Bacteria</taxon>
        <taxon>Bacillati</taxon>
        <taxon>Bacillota</taxon>
        <taxon>Clostridia</taxon>
        <taxon>Lachnospirales</taxon>
        <taxon>Lachnospiraceae</taxon>
        <taxon>Enterocloster</taxon>
    </lineage>
</organism>
<reference evidence="3 4" key="1">
    <citation type="submission" date="2018-08" db="EMBL/GenBank/DDBJ databases">
        <title>A genome reference for cultivated species of the human gut microbiota.</title>
        <authorList>
            <person name="Zou Y."/>
            <person name="Xue W."/>
            <person name="Luo G."/>
        </authorList>
    </citation>
    <scope>NUCLEOTIDE SEQUENCE [LARGE SCALE GENOMIC DNA]</scope>
    <source>
        <strain evidence="3 4">AF04-15</strain>
    </source>
</reference>
<dbReference type="SUPFAM" id="SSF52540">
    <property type="entry name" value="P-loop containing nucleoside triphosphate hydrolases"/>
    <property type="match status" value="2"/>
</dbReference>
<dbReference type="GO" id="GO:0016787">
    <property type="term" value="F:hydrolase activity"/>
    <property type="evidence" value="ECO:0007669"/>
    <property type="project" value="InterPro"/>
</dbReference>
<protein>
    <submittedName>
        <fullName evidence="3">DUF4145 domain-containing protein</fullName>
    </submittedName>
</protein>
<accession>A0A413FGE9</accession>
<dbReference type="OrthoDB" id="9758243at2"/>
<sequence length="1099" mass="126657">MTNFDYLKSESQFETFADVAISAERIIHIDPEACIINCRRAMEFAIKWMYSVDQSLIRPYQDNLCSLMHTEEFRDIVDEDLWKRLDFIRRMGNNAAHGNKKASFDQAELCLQDLFIFLDFIAYCYAEHYDEHHYDASLLETEKQGGKPEKEQFAEIDLKALMAENAALKEELTARREVQAPEYVPKPLALSEYKTRKIYIDSMLMDAGWTEGRDWLNEVELSGMPNKSGVGFADYVLYDDSHRPLALIEAKRTCEDVSKGRQQAKLYADLLEKQYKRRPVIFLTNGFETRIIDGQYPERKCAAIYSKRDLEKWFNLLAMRTSLRNITIDKRIAGRYYQEAAIKAVCDGFDVKNKRKALLVMATGSGKTRTVIELCHVLLNAGWIKNILFLADRNSLVTQAKRNFVNLLPDLSCTNLCEDKDNYNAHCVFSTYQTMINVIDEAKDESGKVFSCGHFDLVICDEAHRSIYNKYLDIFNYFDAPLVGLTATPKDEIDKNTYSVFELESGVPTYGYELAQAVKDGYLVDFQSVETTLKFVDHGIVYDELSEEDKELYEITFENEKGEIPEAISSSALNTWIFNEDTIRKVLHILMTEGIRINYGEQLGKTIIFAKNHDHAEKIYEIFHKEYPHLPNDYAKVIDNRIKYAQSAIDEFSDPRKLPQIAISVDMLDTGIDVPEILNLVFFKKVMSKAKFWQMIGRGTRLCPGLLDGNDKNKFYIFDFCGNFEFFRVSTGKPTANMVALQGAVFNLEFQIAYKLQDIERQTKRLIEYRKKLVELMAGKVSKLSRESFAVRQHLKYVDFYANAENYNGLTYESTLTVRDEIVPLILPDQDDASAVRFDALLYGIELACLLGQRYTKARKDMLGKIRAVAGVANIPEIQAKTELIQKVLHTDYLEKAGIEEFEYIREELRSLMKYIPEKESVKYVTDFTDDILNMTWNDSDLDNDELANYKAKAEYYVRQHQDTLAIAKLKTNRPLTETDVKTLQEILWSELGTKEDYEKEYGEKPLGEFVREIVGLDMNAAKEAFAGYLDETNLDSRQIYFVNQIVEYIVHNGMMKDLSVLQEPPFTDRGSVAEIFTDMNVWLGIRNVIEQINTNAVA</sequence>
<dbReference type="InterPro" id="IPR027417">
    <property type="entry name" value="P-loop_NTPase"/>
</dbReference>
<dbReference type="GO" id="GO:0003677">
    <property type="term" value="F:DNA binding"/>
    <property type="evidence" value="ECO:0007669"/>
    <property type="project" value="InterPro"/>
</dbReference>
<dbReference type="GO" id="GO:0006304">
    <property type="term" value="P:DNA modification"/>
    <property type="evidence" value="ECO:0007669"/>
    <property type="project" value="InterPro"/>
</dbReference>
<evidence type="ECO:0000259" key="2">
    <source>
        <dbReference type="PROSITE" id="PS51192"/>
    </source>
</evidence>
<dbReference type="Pfam" id="PF00271">
    <property type="entry name" value="Helicase_C"/>
    <property type="match status" value="1"/>
</dbReference>
<dbReference type="GO" id="GO:0005524">
    <property type="term" value="F:ATP binding"/>
    <property type="evidence" value="ECO:0007669"/>
    <property type="project" value="InterPro"/>
</dbReference>
<dbReference type="InterPro" id="IPR013670">
    <property type="entry name" value="EcoEI_R_C_dom"/>
</dbReference>
<dbReference type="AlphaFoldDB" id="A0A413FGE9"/>
<dbReference type="Gene3D" id="3.40.50.300">
    <property type="entry name" value="P-loop containing nucleotide triphosphate hydrolases"/>
    <property type="match status" value="2"/>
</dbReference>
<dbReference type="Pfam" id="PF13643">
    <property type="entry name" value="DUF4145"/>
    <property type="match status" value="1"/>
</dbReference>
<comment type="caution">
    <text evidence="3">The sequence shown here is derived from an EMBL/GenBank/DDBJ whole genome shotgun (WGS) entry which is preliminary data.</text>
</comment>
<dbReference type="Proteomes" id="UP000283880">
    <property type="component" value="Unassembled WGS sequence"/>
</dbReference>
<evidence type="ECO:0000313" key="3">
    <source>
        <dbReference type="EMBL" id="RGX29861.1"/>
    </source>
</evidence>
<dbReference type="SMART" id="SM00487">
    <property type="entry name" value="DEXDc"/>
    <property type="match status" value="1"/>
</dbReference>
<dbReference type="Pfam" id="PF08463">
    <property type="entry name" value="EcoEI_R_C"/>
    <property type="match status" value="1"/>
</dbReference>
<dbReference type="PANTHER" id="PTHR47396:SF1">
    <property type="entry name" value="ATP-DEPENDENT HELICASE IRC3-RELATED"/>
    <property type="match status" value="1"/>
</dbReference>
<dbReference type="EMBL" id="QSBM01000006">
    <property type="protein sequence ID" value="RGX29861.1"/>
    <property type="molecule type" value="Genomic_DNA"/>
</dbReference>
<dbReference type="RefSeq" id="WP_117777298.1">
    <property type="nucleotide sequence ID" value="NZ_QSBM01000006.1"/>
</dbReference>
<keyword evidence="1" id="KW-0175">Coiled coil</keyword>
<feature type="domain" description="Helicase ATP-binding" evidence="2">
    <location>
        <begin position="348"/>
        <end position="507"/>
    </location>
</feature>
<dbReference type="InterPro" id="IPR006935">
    <property type="entry name" value="Helicase/UvrB_N"/>
</dbReference>
<evidence type="ECO:0000256" key="1">
    <source>
        <dbReference type="SAM" id="Coils"/>
    </source>
</evidence>
<feature type="coiled-coil region" evidence="1">
    <location>
        <begin position="151"/>
        <end position="178"/>
    </location>
</feature>
<dbReference type="CDD" id="cd18032">
    <property type="entry name" value="DEXHc_RE_I_III_res"/>
    <property type="match status" value="1"/>
</dbReference>
<dbReference type="PANTHER" id="PTHR47396">
    <property type="entry name" value="TYPE I RESTRICTION ENZYME ECOKI R PROTEIN"/>
    <property type="match status" value="1"/>
</dbReference>
<dbReference type="InterPro" id="IPR050742">
    <property type="entry name" value="Helicase_Restrict-Modif_Enz"/>
</dbReference>